<dbReference type="EMBL" id="CP073118">
    <property type="protein sequence ID" value="UTG75456.1"/>
    <property type="molecule type" value="Genomic_DNA"/>
</dbReference>
<accession>A0A9X9N6R7</accession>
<gene>
    <name evidence="1" type="ORF">KCG53_10045</name>
</gene>
<dbReference type="AlphaFoldDB" id="A0A9X9N6R7"/>
<organism evidence="1 2">
    <name type="scientific">Neisseria subflava</name>
    <dbReference type="NCBI Taxonomy" id="28449"/>
    <lineage>
        <taxon>Bacteria</taxon>
        <taxon>Pseudomonadati</taxon>
        <taxon>Pseudomonadota</taxon>
        <taxon>Betaproteobacteria</taxon>
        <taxon>Neisseriales</taxon>
        <taxon>Neisseriaceae</taxon>
        <taxon>Neisseria</taxon>
    </lineage>
</organism>
<sequence length="46" mass="4874">MCQRFERTGFEQVMGILSVCAFNGKGVFLPVVDGGFSVTDFGGTPA</sequence>
<evidence type="ECO:0000313" key="2">
    <source>
        <dbReference type="Proteomes" id="UP001057336"/>
    </source>
</evidence>
<proteinExistence type="predicted"/>
<name>A0A9X9N6R7_NEISU</name>
<dbReference type="Proteomes" id="UP001057336">
    <property type="component" value="Chromosome"/>
</dbReference>
<reference evidence="1" key="1">
    <citation type="submission" date="2021-04" db="EMBL/GenBank/DDBJ databases">
        <title>Characterizing Neisseria spp. as novel respiratory pathobionts in bronchiectasis.</title>
        <authorList>
            <person name="Li L."/>
            <person name="Mac Aogain M."/>
            <person name="Xu T."/>
            <person name="Jaggi T.K."/>
            <person name="Chan L.Y."/>
            <person name="Keir H.R."/>
            <person name="Dicker A.J."/>
            <person name="Qu J."/>
            <person name="Liu Y."/>
            <person name="Chen H.S."/>
            <person name="Koh M.S."/>
            <person name="Ong T.H."/>
            <person name="Lim A.Y.H."/>
            <person name="Abisheganaden J."/>
            <person name="Low T.B."/>
            <person name="Oliver B.G."/>
            <person name="Tan N.S."/>
            <person name="Fang M."/>
            <person name="Chalmers J.D."/>
            <person name="Chotirmall S.H."/>
        </authorList>
    </citation>
    <scope>NUCLEOTIDE SEQUENCE</scope>
    <source>
        <strain evidence="1">CG0073</strain>
    </source>
</reference>
<evidence type="ECO:0000313" key="1">
    <source>
        <dbReference type="EMBL" id="UTG75456.1"/>
    </source>
</evidence>
<protein>
    <submittedName>
        <fullName evidence="1">Uncharacterized protein</fullName>
    </submittedName>
</protein>